<organism evidence="1 2">
    <name type="scientific">Vibrio aquimaris</name>
    <dbReference type="NCBI Taxonomy" id="2587862"/>
    <lineage>
        <taxon>Bacteria</taxon>
        <taxon>Pseudomonadati</taxon>
        <taxon>Pseudomonadota</taxon>
        <taxon>Gammaproteobacteria</taxon>
        <taxon>Vibrionales</taxon>
        <taxon>Vibrionaceae</taxon>
        <taxon>Vibrio</taxon>
    </lineage>
</organism>
<dbReference type="KEGG" id="vaq:FIV01_08940"/>
<dbReference type="Proteomes" id="UP000326936">
    <property type="component" value="Chromosome"/>
</dbReference>
<evidence type="ECO:0000313" key="1">
    <source>
        <dbReference type="EMBL" id="QFT26552.1"/>
    </source>
</evidence>
<accession>A0A5P9CLV9</accession>
<dbReference type="OrthoDB" id="9818172at2"/>
<proteinExistence type="predicted"/>
<protein>
    <submittedName>
        <fullName evidence="1">Uncharacterized protein</fullName>
    </submittedName>
</protein>
<reference evidence="1 2" key="1">
    <citation type="submission" date="2019-10" db="EMBL/GenBank/DDBJ databases">
        <title>Complete genome sequence of Vibrio sp. strain THAF100, isolated from non-filtered water from the water column of tank 6 of a marine aquarium containing stony-coral fragments. Water maintained at 26 degree C.</title>
        <authorList>
            <person name="Ruckert C."/>
            <person name="Franco A."/>
            <person name="Kalinowski J."/>
            <person name="Glaeser S."/>
        </authorList>
    </citation>
    <scope>NUCLEOTIDE SEQUENCE [LARGE SCALE GENOMIC DNA]</scope>
    <source>
        <strain evidence="1 2">THAF100</strain>
    </source>
</reference>
<name>A0A5P9CLV9_9VIBR</name>
<keyword evidence="2" id="KW-1185">Reference proteome</keyword>
<dbReference type="AlphaFoldDB" id="A0A5P9CLV9"/>
<sequence length="487" mass="53694">MTTKIDLYRGNKGLEATRSLLYPIVYAMNPPQEDTGEATQGVMTGVVKAGIGLTSAAVALAGKIVGKPQEVDEDTPQEMSIRVNNYSNCSLLATLYSQPHELSSGPVNTMHKVLAPFESCTLSLYSDAESLELPTGKAHRIRLEAEPYGLEMLGTDTRWVDIKFLQLHDGGYQMGNSIFKPISVKAKNFNDVEAGASELLLQEDYDDIENCGSIAISAKTTEPGGECQLVGFHSPNSIAASKNNEAEGAVWANAPQCMTLDYCLVPTDIHTYNADGSTIVDMDDPEVTPRPYPSWTNLSERPEETRTIVFLNSGDRTLDYRIDYEDDPDDEDTSYLNHGEGLILNVKRSGSDYNVYFEGKKLNYLDLNDGSNSDDLFFPNNDRYIEYDTGVASDSDLDKRLMDLSTGQSYQEVRDDDGINGDHSNDTLWAWYIGDDIALITVDDHIPNIGPDAKSKSSAELSEAILKSYEEAKLKGLSKFKLEQTSK</sequence>
<dbReference type="EMBL" id="CP045350">
    <property type="protein sequence ID" value="QFT26552.1"/>
    <property type="molecule type" value="Genomic_DNA"/>
</dbReference>
<dbReference type="RefSeq" id="WP_152430679.1">
    <property type="nucleotide sequence ID" value="NZ_CBCSDK010000007.1"/>
</dbReference>
<gene>
    <name evidence="1" type="ORF">FIV01_08940</name>
</gene>
<evidence type="ECO:0000313" key="2">
    <source>
        <dbReference type="Proteomes" id="UP000326936"/>
    </source>
</evidence>